<dbReference type="GO" id="GO:0016052">
    <property type="term" value="P:carbohydrate catabolic process"/>
    <property type="evidence" value="ECO:0007669"/>
    <property type="project" value="InterPro"/>
</dbReference>
<feature type="chain" id="PRO_5009916663" evidence="1">
    <location>
        <begin position="29"/>
        <end position="251"/>
    </location>
</feature>
<gene>
    <name evidence="3" type="ORF">SAMN05444350_10653</name>
</gene>
<name>A0A1M6DBA8_9BACE</name>
<reference evidence="4" key="1">
    <citation type="submission" date="2016-11" db="EMBL/GenBank/DDBJ databases">
        <authorList>
            <person name="Varghese N."/>
            <person name="Submissions S."/>
        </authorList>
    </citation>
    <scope>NUCLEOTIDE SEQUENCE [LARGE SCALE GENOMIC DNA]</scope>
    <source>
        <strain evidence="4">DSM 26884</strain>
    </source>
</reference>
<organism evidence="3 4">
    <name type="scientific">Bacteroides stercorirosoris</name>
    <dbReference type="NCBI Taxonomy" id="871324"/>
    <lineage>
        <taxon>Bacteria</taxon>
        <taxon>Pseudomonadati</taxon>
        <taxon>Bacteroidota</taxon>
        <taxon>Bacteroidia</taxon>
        <taxon>Bacteroidales</taxon>
        <taxon>Bacteroidaceae</taxon>
        <taxon>Bacteroides</taxon>
    </lineage>
</organism>
<dbReference type="Pfam" id="PF16011">
    <property type="entry name" value="CBM9_2"/>
    <property type="match status" value="1"/>
</dbReference>
<dbReference type="InterPro" id="IPR010502">
    <property type="entry name" value="Carb-bd_dom_fam9"/>
</dbReference>
<dbReference type="Proteomes" id="UP000184192">
    <property type="component" value="Unassembled WGS sequence"/>
</dbReference>
<evidence type="ECO:0000313" key="4">
    <source>
        <dbReference type="Proteomes" id="UP000184192"/>
    </source>
</evidence>
<feature type="domain" description="Carbohydrate-binding" evidence="2">
    <location>
        <begin position="53"/>
        <end position="250"/>
    </location>
</feature>
<sequence>MNKRTFADSLRKSVALLIALLCISSLSATNPQKKEMKELNVKKVSLANVSVENVPALLDEEKVPFQSVNTVNWEAYPYKPEVQFRIAHTDDAILLHYKVKEASVRAVAAGDNGAVWEDACVEFFSIPAGDGIYYNVECNCVGTLLIGAGAGRNNREHAPQEVMDKVQRWSSLGRESFEERIGECNWELALVIPYSAFFKHQLTNLDGKAIRANFYKCGDNLQTPHFLSWNPIGVEKPDFHRPEFFGTLNFE</sequence>
<evidence type="ECO:0000259" key="2">
    <source>
        <dbReference type="Pfam" id="PF16011"/>
    </source>
</evidence>
<dbReference type="eggNOG" id="COG3706">
    <property type="taxonomic scope" value="Bacteria"/>
</dbReference>
<dbReference type="Gene3D" id="2.60.40.1190">
    <property type="match status" value="1"/>
</dbReference>
<dbReference type="GO" id="GO:0004553">
    <property type="term" value="F:hydrolase activity, hydrolyzing O-glycosyl compounds"/>
    <property type="evidence" value="ECO:0007669"/>
    <property type="project" value="InterPro"/>
</dbReference>
<accession>A0A1M6DBA8</accession>
<evidence type="ECO:0000313" key="3">
    <source>
        <dbReference type="EMBL" id="SHI70328.1"/>
    </source>
</evidence>
<dbReference type="EMBL" id="FQZN01000006">
    <property type="protein sequence ID" value="SHI70328.1"/>
    <property type="molecule type" value="Genomic_DNA"/>
</dbReference>
<proteinExistence type="predicted"/>
<dbReference type="CDD" id="cd09620">
    <property type="entry name" value="CBM9_like_3"/>
    <property type="match status" value="1"/>
</dbReference>
<keyword evidence="1" id="KW-0732">Signal</keyword>
<dbReference type="AlphaFoldDB" id="A0A1M6DBA8"/>
<evidence type="ECO:0000256" key="1">
    <source>
        <dbReference type="SAM" id="SignalP"/>
    </source>
</evidence>
<dbReference type="GO" id="GO:0030246">
    <property type="term" value="F:carbohydrate binding"/>
    <property type="evidence" value="ECO:0007669"/>
    <property type="project" value="InterPro"/>
</dbReference>
<keyword evidence="4" id="KW-1185">Reference proteome</keyword>
<protein>
    <submittedName>
        <fullName evidence="3">Carbohydrate-binding family 9</fullName>
    </submittedName>
</protein>
<dbReference type="SUPFAM" id="SSF49344">
    <property type="entry name" value="CBD9-like"/>
    <property type="match status" value="1"/>
</dbReference>
<feature type="signal peptide" evidence="1">
    <location>
        <begin position="1"/>
        <end position="28"/>
    </location>
</feature>